<sequence length="727" mass="83387">MIQYDATHKVFHLSNERFSYLIQVEEYGYLSHLYYGKAIINYHGLLAYPRTDRSFSPNPPQHPDRLLSIDTLLMEYPGYGYGDFREPAYNFKHTNGSRETDFRYESYEILDSKPSLKGLPATYAANGAQTLKVHLVDEVAALRLTLNYSLFPDSDVLVRSTAVENRGSQVVAIDHLASMSMDFPQRSLELIQLNGTWARERQITREALHTGIKSIDSKRGSSSHQQNPFAVLVAPNTTEFAGDAYGYCLIYSGNHRTTVQVDPYQQTRIMMGINPFNFTWQLAPTETFETPEVMMTYTANGLNQMSQSFHHFINQHLVRGKYQQQERPTLVNNWEATYFDFDSEKLLALLDEAADLGIEMFVLDDGWFGARESDFTSLGDWYENEGKITGGLKRISDEAHQRGVQFGLWFEPEMVSEDSDLFRAHPDWILQVPQRGRSLGRSQYVLDFSRQDVRDYIYGQMRQIFKTVNIDYVKWDMNRNMTEIYSTLLAPEQQGEVSHRYMLGLYDFLEKMITEFPDILFESCSGGGGRFDAGMLHYMPQTWTSDNTDAVARLKIQYGTSLAYPLSTMGAHVSAVPNHQTGRITSLETRGDTAFAGIFGYELDLTALSLAEKEAIKLQVAEYKKYRHLLQFGKFTRLVSPFESNDVAWMVTAPDQSEALVFYFRVLAEASYPLFNLKLADLDPKGAYQFNDDIYYGDELMNIGFYIDPELTGDYVSQRFYLKKLQD</sequence>
<proteinExistence type="inferred from homology"/>
<protein>
    <recommendedName>
        <fullName evidence="2 5">Alpha-galactosidase</fullName>
        <ecNumber evidence="2 5">3.2.1.22</ecNumber>
    </recommendedName>
</protein>
<organism evidence="10 11">
    <name type="scientific">Enterococcus asini</name>
    <dbReference type="NCBI Taxonomy" id="57732"/>
    <lineage>
        <taxon>Bacteria</taxon>
        <taxon>Bacillati</taxon>
        <taxon>Bacillota</taxon>
        <taxon>Bacilli</taxon>
        <taxon>Lactobacillales</taxon>
        <taxon>Enterococcaceae</taxon>
        <taxon>Enterococcus</taxon>
    </lineage>
</organism>
<dbReference type="InterPro" id="IPR013785">
    <property type="entry name" value="Aldolase_TIM"/>
</dbReference>
<evidence type="ECO:0000259" key="9">
    <source>
        <dbReference type="Pfam" id="PF16875"/>
    </source>
</evidence>
<dbReference type="SUPFAM" id="SSF51445">
    <property type="entry name" value="(Trans)glycosidases"/>
    <property type="match status" value="1"/>
</dbReference>
<dbReference type="PANTHER" id="PTHR43053">
    <property type="entry name" value="GLYCOSIDASE FAMILY 31"/>
    <property type="match status" value="1"/>
</dbReference>
<dbReference type="GO" id="GO:0004557">
    <property type="term" value="F:alpha-galactosidase activity"/>
    <property type="evidence" value="ECO:0007669"/>
    <property type="project" value="UniProtKB-UniRule"/>
</dbReference>
<dbReference type="CDD" id="cd14791">
    <property type="entry name" value="GH36"/>
    <property type="match status" value="1"/>
</dbReference>
<feature type="binding site" evidence="7">
    <location>
        <position position="197"/>
    </location>
    <ligand>
        <name>substrate</name>
    </ligand>
</feature>
<dbReference type="RefSeq" id="WP_231453576.1">
    <property type="nucleotide sequence ID" value="NZ_JADMDV010000025.1"/>
</dbReference>
<dbReference type="Pfam" id="PF16874">
    <property type="entry name" value="Glyco_hydro_36C"/>
    <property type="match status" value="1"/>
</dbReference>
<dbReference type="PRINTS" id="PR00743">
    <property type="entry name" value="GLHYDRLASE36"/>
</dbReference>
<dbReference type="PANTHER" id="PTHR43053:SF3">
    <property type="entry name" value="ALPHA-GALACTOSIDASE C-RELATED"/>
    <property type="match status" value="1"/>
</dbReference>
<dbReference type="InterPro" id="IPR050985">
    <property type="entry name" value="Alpha-glycosidase_related"/>
</dbReference>
<dbReference type="EMBL" id="JARQBJ010000008">
    <property type="protein sequence ID" value="MDT2811340.1"/>
    <property type="molecule type" value="Genomic_DNA"/>
</dbReference>
<evidence type="ECO:0000313" key="11">
    <source>
        <dbReference type="Proteomes" id="UP001256711"/>
    </source>
</evidence>
<feature type="binding site" evidence="7">
    <location>
        <begin position="364"/>
        <end position="365"/>
    </location>
    <ligand>
        <name>substrate</name>
    </ligand>
</feature>
<evidence type="ECO:0000256" key="2">
    <source>
        <dbReference type="ARBA" id="ARBA00012755"/>
    </source>
</evidence>
<feature type="active site" description="Proton donor" evidence="6">
    <location>
        <position position="546"/>
    </location>
</feature>
<dbReference type="InterPro" id="IPR031705">
    <property type="entry name" value="Glyco_hydro_36_C"/>
</dbReference>
<keyword evidence="3 5" id="KW-0378">Hydrolase</keyword>
<evidence type="ECO:0000259" key="8">
    <source>
        <dbReference type="Pfam" id="PF16874"/>
    </source>
</evidence>
<dbReference type="AlphaFoldDB" id="A0AAW8TYQ7"/>
<evidence type="ECO:0000313" key="10">
    <source>
        <dbReference type="EMBL" id="MDT2811340.1"/>
    </source>
</evidence>
<feature type="active site" description="Nucleophile" evidence="6">
    <location>
        <position position="476"/>
    </location>
</feature>
<evidence type="ECO:0000256" key="5">
    <source>
        <dbReference type="PIRNR" id="PIRNR005536"/>
    </source>
</evidence>
<dbReference type="Pfam" id="PF02065">
    <property type="entry name" value="Melibiase"/>
    <property type="match status" value="1"/>
</dbReference>
<dbReference type="Gene3D" id="3.20.20.70">
    <property type="entry name" value="Aldolase class I"/>
    <property type="match status" value="1"/>
</dbReference>
<feature type="binding site" evidence="7">
    <location>
        <position position="524"/>
    </location>
    <ligand>
        <name>substrate</name>
    </ligand>
</feature>
<name>A0AAW8TYQ7_9ENTE</name>
<dbReference type="InterPro" id="IPR017853">
    <property type="entry name" value="GH"/>
</dbReference>
<dbReference type="FunFam" id="3.20.20.70:FF:000118">
    <property type="entry name" value="Alpha-galactosidase"/>
    <property type="match status" value="1"/>
</dbReference>
<dbReference type="InterPro" id="IPR013780">
    <property type="entry name" value="Glyco_hydro_b"/>
</dbReference>
<feature type="domain" description="Glycosyl hydrolase family 36 N-terminal" evidence="9">
    <location>
        <begin position="28"/>
        <end position="283"/>
    </location>
</feature>
<comment type="caution">
    <text evidence="10">The sequence shown here is derived from an EMBL/GenBank/DDBJ whole genome shotgun (WGS) entry which is preliminary data.</text>
</comment>
<evidence type="ECO:0000256" key="7">
    <source>
        <dbReference type="PIRSR" id="PIRSR005536-2"/>
    </source>
</evidence>
<comment type="similarity">
    <text evidence="5">Belongs to the glycosyl hydrolase.</text>
</comment>
<evidence type="ECO:0000256" key="6">
    <source>
        <dbReference type="PIRSR" id="PIRSR005536-1"/>
    </source>
</evidence>
<gene>
    <name evidence="10" type="ORF">P7H43_12705</name>
</gene>
<dbReference type="InterPro" id="IPR031704">
    <property type="entry name" value="Glyco_hydro_36_N"/>
</dbReference>
<evidence type="ECO:0000256" key="1">
    <source>
        <dbReference type="ARBA" id="ARBA00001255"/>
    </source>
</evidence>
<evidence type="ECO:0000256" key="3">
    <source>
        <dbReference type="ARBA" id="ARBA00022801"/>
    </source>
</evidence>
<keyword evidence="4 5" id="KW-0326">Glycosidase</keyword>
<feature type="binding site" evidence="7">
    <location>
        <position position="546"/>
    </location>
    <ligand>
        <name>substrate</name>
    </ligand>
</feature>
<dbReference type="Gene3D" id="2.70.98.60">
    <property type="entry name" value="alpha-galactosidase from lactobacil brevis"/>
    <property type="match status" value="1"/>
</dbReference>
<reference evidence="10" key="1">
    <citation type="submission" date="2023-03" db="EMBL/GenBank/DDBJ databases">
        <authorList>
            <person name="Shen W."/>
            <person name="Cai J."/>
        </authorList>
    </citation>
    <scope>NUCLEOTIDE SEQUENCE</scope>
    <source>
        <strain evidence="10">B226-2</strain>
    </source>
</reference>
<feature type="binding site" evidence="7">
    <location>
        <position position="441"/>
    </location>
    <ligand>
        <name>substrate</name>
    </ligand>
</feature>
<dbReference type="Gene3D" id="2.60.40.1180">
    <property type="entry name" value="Golgi alpha-mannosidase II"/>
    <property type="match status" value="1"/>
</dbReference>
<comment type="catalytic activity">
    <reaction evidence="1 5">
        <text>Hydrolysis of terminal, non-reducing alpha-D-galactose residues in alpha-D-galactosides, including galactose oligosaccharides, galactomannans and galactolipids.</text>
        <dbReference type="EC" id="3.2.1.22"/>
    </reaction>
</comment>
<dbReference type="GO" id="GO:0016052">
    <property type="term" value="P:carbohydrate catabolic process"/>
    <property type="evidence" value="ECO:0007669"/>
    <property type="project" value="InterPro"/>
</dbReference>
<evidence type="ECO:0000256" key="4">
    <source>
        <dbReference type="ARBA" id="ARBA00023295"/>
    </source>
</evidence>
<dbReference type="InterPro" id="IPR038417">
    <property type="entry name" value="Alpga-gal_N_sf"/>
</dbReference>
<feature type="binding site" evidence="7">
    <location>
        <begin position="474"/>
        <end position="478"/>
    </location>
    <ligand>
        <name>substrate</name>
    </ligand>
</feature>
<dbReference type="Pfam" id="PF16875">
    <property type="entry name" value="Glyco_hydro_36N"/>
    <property type="match status" value="1"/>
</dbReference>
<dbReference type="EC" id="3.2.1.22" evidence="2 5"/>
<feature type="domain" description="Glycosyl hydrolase family 36 C-terminal" evidence="8">
    <location>
        <begin position="647"/>
        <end position="722"/>
    </location>
</feature>
<accession>A0AAW8TYQ7</accession>
<dbReference type="Proteomes" id="UP001256711">
    <property type="component" value="Unassembled WGS sequence"/>
</dbReference>
<dbReference type="InterPro" id="IPR002252">
    <property type="entry name" value="Glyco_hydro_36"/>
</dbReference>
<dbReference type="PIRSF" id="PIRSF005536">
    <property type="entry name" value="Agal"/>
    <property type="match status" value="1"/>
</dbReference>